<dbReference type="EMBL" id="JAVDVX010000007">
    <property type="protein sequence ID" value="MDR7091754.1"/>
    <property type="molecule type" value="Genomic_DNA"/>
</dbReference>
<dbReference type="RefSeq" id="WP_310075396.1">
    <property type="nucleotide sequence ID" value="NZ_JAVDVX010000007.1"/>
</dbReference>
<name>A0ABU1V2S8_9GAMM</name>
<dbReference type="Proteomes" id="UP001253595">
    <property type="component" value="Unassembled WGS sequence"/>
</dbReference>
<dbReference type="InterPro" id="IPR011006">
    <property type="entry name" value="CheY-like_superfamily"/>
</dbReference>
<evidence type="ECO:0000313" key="6">
    <source>
        <dbReference type="Proteomes" id="UP001253595"/>
    </source>
</evidence>
<keyword evidence="1 3" id="KW-0597">Phosphoprotein</keyword>
<dbReference type="InterPro" id="IPR050595">
    <property type="entry name" value="Bact_response_regulator"/>
</dbReference>
<comment type="caution">
    <text evidence="5">The sequence shown here is derived from an EMBL/GenBank/DDBJ whole genome shotgun (WGS) entry which is preliminary data.</text>
</comment>
<proteinExistence type="predicted"/>
<evidence type="ECO:0000259" key="4">
    <source>
        <dbReference type="PROSITE" id="PS50110"/>
    </source>
</evidence>
<dbReference type="Pfam" id="PF02954">
    <property type="entry name" value="HTH_8"/>
    <property type="match status" value="1"/>
</dbReference>
<dbReference type="PROSITE" id="PS50110">
    <property type="entry name" value="RESPONSE_REGULATORY"/>
    <property type="match status" value="1"/>
</dbReference>
<accession>A0ABU1V2S8</accession>
<dbReference type="SUPFAM" id="SSF52172">
    <property type="entry name" value="CheY-like"/>
    <property type="match status" value="1"/>
</dbReference>
<dbReference type="Gene3D" id="1.10.10.60">
    <property type="entry name" value="Homeodomain-like"/>
    <property type="match status" value="1"/>
</dbReference>
<keyword evidence="2" id="KW-0902">Two-component regulatory system</keyword>
<organism evidence="5 6">
    <name type="scientific">Cellvibrio fibrivorans</name>
    <dbReference type="NCBI Taxonomy" id="126350"/>
    <lineage>
        <taxon>Bacteria</taxon>
        <taxon>Pseudomonadati</taxon>
        <taxon>Pseudomonadota</taxon>
        <taxon>Gammaproteobacteria</taxon>
        <taxon>Cellvibrionales</taxon>
        <taxon>Cellvibrionaceae</taxon>
        <taxon>Cellvibrio</taxon>
    </lineage>
</organism>
<sequence length="179" mass="19737">MSATTTDFLIVDDDQTLAGMLERVLQRRGFSTISASNATQALQLASSIDFARAIVDLKLGSDSGLQLTRELKLRQPELAIVMLTGYSSISTAVEAVKLGAVNYLCKPADADEILAAFGEQKQQSAIEPTYTPLSIDRLEWEHIQKILQENDGNISATARALGMHRRTLQRKLHKRPVKQ</sequence>
<dbReference type="PRINTS" id="PR01590">
    <property type="entry name" value="HTHFIS"/>
</dbReference>
<evidence type="ECO:0000256" key="3">
    <source>
        <dbReference type="PROSITE-ProRule" id="PRU00169"/>
    </source>
</evidence>
<dbReference type="Pfam" id="PF00072">
    <property type="entry name" value="Response_reg"/>
    <property type="match status" value="1"/>
</dbReference>
<feature type="domain" description="Response regulatory" evidence="4">
    <location>
        <begin position="7"/>
        <end position="121"/>
    </location>
</feature>
<evidence type="ECO:0000256" key="2">
    <source>
        <dbReference type="ARBA" id="ARBA00023012"/>
    </source>
</evidence>
<protein>
    <submittedName>
        <fullName evidence="5">Two-component system response regulator RegA</fullName>
    </submittedName>
</protein>
<gene>
    <name evidence="5" type="ORF">J2X05_003789</name>
</gene>
<dbReference type="InterPro" id="IPR001789">
    <property type="entry name" value="Sig_transdc_resp-reg_receiver"/>
</dbReference>
<dbReference type="PANTHER" id="PTHR44591">
    <property type="entry name" value="STRESS RESPONSE REGULATOR PROTEIN 1"/>
    <property type="match status" value="1"/>
</dbReference>
<dbReference type="PANTHER" id="PTHR44591:SF14">
    <property type="entry name" value="PROTEIN PILG"/>
    <property type="match status" value="1"/>
</dbReference>
<evidence type="ECO:0000313" key="5">
    <source>
        <dbReference type="EMBL" id="MDR7091754.1"/>
    </source>
</evidence>
<dbReference type="Gene3D" id="3.40.50.2300">
    <property type="match status" value="1"/>
</dbReference>
<feature type="modified residue" description="4-aspartylphosphate" evidence="3">
    <location>
        <position position="56"/>
    </location>
</feature>
<reference evidence="5 6" key="1">
    <citation type="submission" date="2023-07" db="EMBL/GenBank/DDBJ databases">
        <title>Sorghum-associated microbial communities from plants grown in Nebraska, USA.</title>
        <authorList>
            <person name="Schachtman D."/>
        </authorList>
    </citation>
    <scope>NUCLEOTIDE SEQUENCE [LARGE SCALE GENOMIC DNA]</scope>
    <source>
        <strain evidence="5 6">BE190</strain>
    </source>
</reference>
<dbReference type="InterPro" id="IPR002197">
    <property type="entry name" value="HTH_Fis"/>
</dbReference>
<keyword evidence="6" id="KW-1185">Reference proteome</keyword>
<evidence type="ECO:0000256" key="1">
    <source>
        <dbReference type="ARBA" id="ARBA00022553"/>
    </source>
</evidence>
<dbReference type="SMART" id="SM00448">
    <property type="entry name" value="REC"/>
    <property type="match status" value="1"/>
</dbReference>
<dbReference type="CDD" id="cd17563">
    <property type="entry name" value="REC_RegA-like"/>
    <property type="match status" value="1"/>
</dbReference>